<comment type="caution">
    <text evidence="3">The sequence shown here is derived from an EMBL/GenBank/DDBJ whole genome shotgun (WGS) entry which is preliminary data.</text>
</comment>
<sequence length="723" mass="80576">MFQAKVPLEHWGDCVLTAVFLTNRLPTPLLQNKTPFALLNGKMPDYKGLRVFGCLAFCSTSSKGCNKFQPRARPCVFLGYPAGYKGYKLLNEPLPDFFSPLSDSSTPSSSSAPVGNIPAAPVVSNVPTEVISSTEESVHRVERNPEKRSSKPLAYLDEYYCNMEKAEIPYPLANYLSYAELSDDYRAYICSVNLHAEPSSFSQAKKFAEWLEAMNEEVIALEKSGPYLQTCVFHETIFPFTSDQNEPLPDFFSPLSDSSTPSSSSAPVGNIPAAPVVSNVPTEVISSTEESVHHVERNPEKRSSKPLAYLDEYYCNMEKAEIPYPLANYLSYAELSDDYRAYICSVNLHAEPSSFSQAKKFAEWLEAMNEELIALEKSGTWEICSLPDDKHAIGCRWVYKTKLNADGSLERYKARLVAKGYTQREGVYFVDTFSPVATMTTVKTLLVVAAAKRWSLTQLDISNAFLNGDLDEEIYMTLPPGYTCKNGESLPPNAVCRLKKSLYGLKQASRQWFIKFSFVLLGLGFKKSHADHTLFVKNDSGVYISVLVYVDDIIITSNSDPNVDQLKDNLKAAFRLRDLGPIRYFLGLEIARSNKGISVCQRKYTLELLEDAGFTDCKPSSIPMDPSVKLIQDSAEPVIDDISLYRKLVGKMMYLTITRPDITFAVNKLCQFASAPKASHLNAAYTVLRYLKGTIGLGLFYSVESDLVLTGFTDADWLSCPDT</sequence>
<dbReference type="InterPro" id="IPR013103">
    <property type="entry name" value="RVT_2"/>
</dbReference>
<name>A0A6D2I041_9BRAS</name>
<dbReference type="EMBL" id="CACVBM020000610">
    <property type="protein sequence ID" value="CAA7021399.1"/>
    <property type="molecule type" value="Genomic_DNA"/>
</dbReference>
<dbReference type="InterPro" id="IPR057670">
    <property type="entry name" value="SH3_retrovirus"/>
</dbReference>
<dbReference type="InterPro" id="IPR043502">
    <property type="entry name" value="DNA/RNA_pol_sf"/>
</dbReference>
<dbReference type="PANTHER" id="PTHR11439:SF470">
    <property type="entry name" value="CYSTEINE-RICH RLK (RECEPTOR-LIKE PROTEIN KINASE) 8"/>
    <property type="match status" value="1"/>
</dbReference>
<organism evidence="3 4">
    <name type="scientific">Microthlaspi erraticum</name>
    <dbReference type="NCBI Taxonomy" id="1685480"/>
    <lineage>
        <taxon>Eukaryota</taxon>
        <taxon>Viridiplantae</taxon>
        <taxon>Streptophyta</taxon>
        <taxon>Embryophyta</taxon>
        <taxon>Tracheophyta</taxon>
        <taxon>Spermatophyta</taxon>
        <taxon>Magnoliopsida</taxon>
        <taxon>eudicotyledons</taxon>
        <taxon>Gunneridae</taxon>
        <taxon>Pentapetalae</taxon>
        <taxon>rosids</taxon>
        <taxon>malvids</taxon>
        <taxon>Brassicales</taxon>
        <taxon>Brassicaceae</taxon>
        <taxon>Coluteocarpeae</taxon>
        <taxon>Microthlaspi</taxon>
    </lineage>
</organism>
<dbReference type="Proteomes" id="UP000467841">
    <property type="component" value="Unassembled WGS sequence"/>
</dbReference>
<evidence type="ECO:0000259" key="1">
    <source>
        <dbReference type="Pfam" id="PF07727"/>
    </source>
</evidence>
<dbReference type="Pfam" id="PF25597">
    <property type="entry name" value="SH3_retrovirus"/>
    <property type="match status" value="1"/>
</dbReference>
<reference evidence="3" key="1">
    <citation type="submission" date="2020-01" db="EMBL/GenBank/DDBJ databases">
        <authorList>
            <person name="Mishra B."/>
        </authorList>
    </citation>
    <scope>NUCLEOTIDE SEQUENCE [LARGE SCALE GENOMIC DNA]</scope>
</reference>
<keyword evidence="4" id="KW-1185">Reference proteome</keyword>
<dbReference type="SUPFAM" id="SSF56672">
    <property type="entry name" value="DNA/RNA polymerases"/>
    <property type="match status" value="1"/>
</dbReference>
<feature type="domain" description="Reverse transcriptase Ty1/copia-type" evidence="1">
    <location>
        <begin position="380"/>
        <end position="624"/>
    </location>
</feature>
<gene>
    <name evidence="3" type="ORF">MERR_LOCUS8634</name>
</gene>
<protein>
    <submittedName>
        <fullName evidence="3">Uncharacterized protein</fullName>
    </submittedName>
</protein>
<dbReference type="OrthoDB" id="414104at2759"/>
<evidence type="ECO:0000259" key="2">
    <source>
        <dbReference type="Pfam" id="PF25597"/>
    </source>
</evidence>
<dbReference type="Pfam" id="PF07727">
    <property type="entry name" value="RVT_2"/>
    <property type="match status" value="1"/>
</dbReference>
<dbReference type="PANTHER" id="PTHR11439">
    <property type="entry name" value="GAG-POL-RELATED RETROTRANSPOSON"/>
    <property type="match status" value="1"/>
</dbReference>
<accession>A0A6D2I041</accession>
<evidence type="ECO:0000313" key="3">
    <source>
        <dbReference type="EMBL" id="CAA7021399.1"/>
    </source>
</evidence>
<evidence type="ECO:0000313" key="4">
    <source>
        <dbReference type="Proteomes" id="UP000467841"/>
    </source>
</evidence>
<dbReference type="AlphaFoldDB" id="A0A6D2I041"/>
<feature type="domain" description="Retroviral polymerase SH3-like" evidence="2">
    <location>
        <begin position="54"/>
        <end position="91"/>
    </location>
</feature>
<proteinExistence type="predicted"/>